<evidence type="ECO:0000256" key="11">
    <source>
        <dbReference type="ARBA" id="ARBA00023136"/>
    </source>
</evidence>
<evidence type="ECO:0000256" key="7">
    <source>
        <dbReference type="ARBA" id="ARBA00022519"/>
    </source>
</evidence>
<dbReference type="GO" id="GO:1903607">
    <property type="term" value="P:cytochrome c biosynthetic process"/>
    <property type="evidence" value="ECO:0007669"/>
    <property type="project" value="TreeGrafter"/>
</dbReference>
<evidence type="ECO:0000256" key="5">
    <source>
        <dbReference type="ARBA" id="ARBA00022448"/>
    </source>
</evidence>
<dbReference type="AlphaFoldDB" id="A0A420EKE3"/>
<dbReference type="InterPro" id="IPR003544">
    <property type="entry name" value="Cyt_c_biogenesis_CcmB"/>
</dbReference>
<evidence type="ECO:0000256" key="1">
    <source>
        <dbReference type="ARBA" id="ARBA00002442"/>
    </source>
</evidence>
<dbReference type="InterPro" id="IPR026031">
    <property type="entry name" value="Cyt_c_CcmB_bac"/>
</dbReference>
<feature type="transmembrane region" description="Helical" evidence="13">
    <location>
        <begin position="30"/>
        <end position="48"/>
    </location>
</feature>
<comment type="function">
    <text evidence="1 12">Required for the export of heme to the periplasm for the biogenesis of c-type cytochromes.</text>
</comment>
<evidence type="ECO:0000256" key="3">
    <source>
        <dbReference type="ARBA" id="ARBA00010544"/>
    </source>
</evidence>
<sequence length="224" mass="22550">MSALFTLLRRDLALLMPGSTGGGGRRGGTMLPLLFFLAVAMLYPFAVGPDAPLLARTGGGVIWVAALLAAILPLDRLLAPDMEQGFFDQWALRGISEEMVVAVRVLAHWLSFGPPLMLATLPASALLGIDGETLRLVELGLLAGTPGLAAIGIIIAALTVSLRSGAALSGLLVIPLAVPLLIFGAGSLSTGGEGGLALAAAISLALVAAAPFAAGAAIRAAREG</sequence>
<evidence type="ECO:0000313" key="14">
    <source>
        <dbReference type="EMBL" id="RKF21192.1"/>
    </source>
</evidence>
<comment type="caution">
    <text evidence="14">The sequence shown here is derived from an EMBL/GenBank/DDBJ whole genome shotgun (WGS) entry which is preliminary data.</text>
</comment>
<evidence type="ECO:0000256" key="2">
    <source>
        <dbReference type="ARBA" id="ARBA00004429"/>
    </source>
</evidence>
<comment type="subcellular location">
    <subcellularLocation>
        <location evidence="2">Cell inner membrane</location>
        <topology evidence="2">Multi-pass membrane protein</topology>
    </subcellularLocation>
</comment>
<evidence type="ECO:0000256" key="4">
    <source>
        <dbReference type="ARBA" id="ARBA00016452"/>
    </source>
</evidence>
<keyword evidence="11 12" id="KW-0472">Membrane</keyword>
<keyword evidence="5 12" id="KW-0813">Transport</keyword>
<dbReference type="PRINTS" id="PR01414">
    <property type="entry name" value="CCMBBIOGNSIS"/>
</dbReference>
<feature type="transmembrane region" description="Helical" evidence="13">
    <location>
        <begin position="194"/>
        <end position="218"/>
    </location>
</feature>
<name>A0A420EKE3_9SPHN</name>
<evidence type="ECO:0000256" key="10">
    <source>
        <dbReference type="ARBA" id="ARBA00022989"/>
    </source>
</evidence>
<dbReference type="PANTHER" id="PTHR30070">
    <property type="entry name" value="HEME EXPORTER PROTEIN B"/>
    <property type="match status" value="1"/>
</dbReference>
<evidence type="ECO:0000256" key="6">
    <source>
        <dbReference type="ARBA" id="ARBA00022475"/>
    </source>
</evidence>
<proteinExistence type="inferred from homology"/>
<dbReference type="Proteomes" id="UP000284395">
    <property type="component" value="Unassembled WGS sequence"/>
</dbReference>
<keyword evidence="9 12" id="KW-0201">Cytochrome c-type biogenesis</keyword>
<dbReference type="PIRSF" id="PIRSF002764">
    <property type="entry name" value="CcmB"/>
    <property type="match status" value="1"/>
</dbReference>
<keyword evidence="7 12" id="KW-0997">Cell inner membrane</keyword>
<dbReference type="PANTHER" id="PTHR30070:SF1">
    <property type="entry name" value="CYTOCHROME C BIOGENESIS B-RELATED"/>
    <property type="match status" value="1"/>
</dbReference>
<dbReference type="OrthoDB" id="9812915at2"/>
<comment type="similarity">
    <text evidence="3 12">Belongs to the CcmB/CycW/HelB family.</text>
</comment>
<dbReference type="GO" id="GO:0005886">
    <property type="term" value="C:plasma membrane"/>
    <property type="evidence" value="ECO:0007669"/>
    <property type="project" value="UniProtKB-SubCell"/>
</dbReference>
<dbReference type="NCBIfam" id="TIGR01190">
    <property type="entry name" value="ccmB"/>
    <property type="match status" value="1"/>
</dbReference>
<keyword evidence="8 13" id="KW-0812">Transmembrane</keyword>
<dbReference type="Pfam" id="PF03379">
    <property type="entry name" value="CcmB"/>
    <property type="match status" value="1"/>
</dbReference>
<feature type="transmembrane region" description="Helical" evidence="13">
    <location>
        <begin position="99"/>
        <end position="119"/>
    </location>
</feature>
<reference evidence="14 15" key="1">
    <citation type="submission" date="2018-09" db="EMBL/GenBank/DDBJ databases">
        <title>Altererythrobacter spongiae sp. nov., isolated from a marine sponge.</title>
        <authorList>
            <person name="Zhuang L."/>
            <person name="Luo L."/>
        </authorList>
    </citation>
    <scope>NUCLEOTIDE SEQUENCE [LARGE SCALE GENOMIC DNA]</scope>
    <source>
        <strain evidence="14 15">HN-Y73</strain>
    </source>
</reference>
<accession>A0A420EKE3</accession>
<protein>
    <recommendedName>
        <fullName evidence="4 12">Heme exporter protein B</fullName>
    </recommendedName>
</protein>
<keyword evidence="10 13" id="KW-1133">Transmembrane helix</keyword>
<keyword evidence="6 12" id="KW-1003">Cell membrane</keyword>
<evidence type="ECO:0000256" key="9">
    <source>
        <dbReference type="ARBA" id="ARBA00022748"/>
    </source>
</evidence>
<evidence type="ECO:0000256" key="8">
    <source>
        <dbReference type="ARBA" id="ARBA00022692"/>
    </source>
</evidence>
<evidence type="ECO:0000313" key="15">
    <source>
        <dbReference type="Proteomes" id="UP000284395"/>
    </source>
</evidence>
<feature type="transmembrane region" description="Helical" evidence="13">
    <location>
        <begin position="60"/>
        <end position="78"/>
    </location>
</feature>
<dbReference type="EMBL" id="RAPF01000004">
    <property type="protein sequence ID" value="RKF21192.1"/>
    <property type="molecule type" value="Genomic_DNA"/>
</dbReference>
<evidence type="ECO:0000256" key="12">
    <source>
        <dbReference type="PIRNR" id="PIRNR002764"/>
    </source>
</evidence>
<dbReference type="GO" id="GO:0015232">
    <property type="term" value="F:heme transmembrane transporter activity"/>
    <property type="evidence" value="ECO:0007669"/>
    <property type="project" value="InterPro"/>
</dbReference>
<dbReference type="GO" id="GO:0017004">
    <property type="term" value="P:cytochrome complex assembly"/>
    <property type="evidence" value="ECO:0007669"/>
    <property type="project" value="UniProtKB-KW"/>
</dbReference>
<evidence type="ECO:0000256" key="13">
    <source>
        <dbReference type="SAM" id="Phobius"/>
    </source>
</evidence>
<feature type="transmembrane region" description="Helical" evidence="13">
    <location>
        <begin position="167"/>
        <end position="188"/>
    </location>
</feature>
<feature type="transmembrane region" description="Helical" evidence="13">
    <location>
        <begin position="139"/>
        <end position="160"/>
    </location>
</feature>
<gene>
    <name evidence="14" type="primary">ccmB</name>
    <name evidence="14" type="ORF">D6851_09795</name>
</gene>
<keyword evidence="15" id="KW-1185">Reference proteome</keyword>
<organism evidence="14 15">
    <name type="scientific">Altericroceibacterium spongiae</name>
    <dbReference type="NCBI Taxonomy" id="2320269"/>
    <lineage>
        <taxon>Bacteria</taxon>
        <taxon>Pseudomonadati</taxon>
        <taxon>Pseudomonadota</taxon>
        <taxon>Alphaproteobacteria</taxon>
        <taxon>Sphingomonadales</taxon>
        <taxon>Erythrobacteraceae</taxon>
        <taxon>Altericroceibacterium</taxon>
    </lineage>
</organism>